<sequence>MAAAAKLPQPDAGAGWDEAQCIAALAQLERLKTQLDDLRLAIPRVVEPFYSPPTPAMFRAFKQGVIGSQNEIKSFRNQWHDQDTQAIFDHARKSMGQNPDLSASAQVQQYGWIEKESREKEAALLRKDGAQEAEEAQVALTQEDISRILDDFHKTYPNLNLTTENGNHNIMIQFVSTSASAASRLRFRVIIEQKANGQHKLNAECLGTADPSPAITRCIASRPQANDLKYLLDMIAAYKTVKGTSCAKCKKMFDNEMIAPAARRSKQVTDANETSETVWEAFHEGCLD</sequence>
<evidence type="ECO:0000256" key="4">
    <source>
        <dbReference type="ARBA" id="ARBA00023163"/>
    </source>
</evidence>
<comment type="subcellular location">
    <subcellularLocation>
        <location evidence="1">Nucleus</location>
    </subcellularLocation>
</comment>
<evidence type="ECO:0000256" key="1">
    <source>
        <dbReference type="ARBA" id="ARBA00004123"/>
    </source>
</evidence>
<organism evidence="6 7">
    <name type="scientific">Trematosphaeria pertusa</name>
    <dbReference type="NCBI Taxonomy" id="390896"/>
    <lineage>
        <taxon>Eukaryota</taxon>
        <taxon>Fungi</taxon>
        <taxon>Dikarya</taxon>
        <taxon>Ascomycota</taxon>
        <taxon>Pezizomycotina</taxon>
        <taxon>Dothideomycetes</taxon>
        <taxon>Pleosporomycetidae</taxon>
        <taxon>Pleosporales</taxon>
        <taxon>Massarineae</taxon>
        <taxon>Trematosphaeriaceae</taxon>
        <taxon>Trematosphaeria</taxon>
    </lineage>
</organism>
<reference evidence="6" key="1">
    <citation type="journal article" date="2020" name="Stud. Mycol.">
        <title>101 Dothideomycetes genomes: a test case for predicting lifestyles and emergence of pathogens.</title>
        <authorList>
            <person name="Haridas S."/>
            <person name="Albert R."/>
            <person name="Binder M."/>
            <person name="Bloem J."/>
            <person name="Labutti K."/>
            <person name="Salamov A."/>
            <person name="Andreopoulos B."/>
            <person name="Baker S."/>
            <person name="Barry K."/>
            <person name="Bills G."/>
            <person name="Bluhm B."/>
            <person name="Cannon C."/>
            <person name="Castanera R."/>
            <person name="Culley D."/>
            <person name="Daum C."/>
            <person name="Ezra D."/>
            <person name="Gonzalez J."/>
            <person name="Henrissat B."/>
            <person name="Kuo A."/>
            <person name="Liang C."/>
            <person name="Lipzen A."/>
            <person name="Lutzoni F."/>
            <person name="Magnuson J."/>
            <person name="Mondo S."/>
            <person name="Nolan M."/>
            <person name="Ohm R."/>
            <person name="Pangilinan J."/>
            <person name="Park H.-J."/>
            <person name="Ramirez L."/>
            <person name="Alfaro M."/>
            <person name="Sun H."/>
            <person name="Tritt A."/>
            <person name="Yoshinaga Y."/>
            <person name="Zwiers L.-H."/>
            <person name="Turgeon B."/>
            <person name="Goodwin S."/>
            <person name="Spatafora J."/>
            <person name="Crous P."/>
            <person name="Grigoriev I."/>
        </authorList>
    </citation>
    <scope>NUCLEOTIDE SEQUENCE</scope>
    <source>
        <strain evidence="6">CBS 122368</strain>
    </source>
</reference>
<protein>
    <submittedName>
        <fullName evidence="6">Uncharacterized protein</fullName>
    </submittedName>
</protein>
<keyword evidence="7" id="KW-1185">Reference proteome</keyword>
<keyword evidence="3" id="KW-0805">Transcription regulation</keyword>
<proteinExistence type="inferred from homology"/>
<comment type="similarity">
    <text evidence="2">Belongs to the Mediator complex subunit 27 family.</text>
</comment>
<keyword evidence="4" id="KW-0804">Transcription</keyword>
<dbReference type="Proteomes" id="UP000800094">
    <property type="component" value="Unassembled WGS sequence"/>
</dbReference>
<dbReference type="EMBL" id="ML987211">
    <property type="protein sequence ID" value="KAF2241601.1"/>
    <property type="molecule type" value="Genomic_DNA"/>
</dbReference>
<dbReference type="GO" id="GO:0016592">
    <property type="term" value="C:mediator complex"/>
    <property type="evidence" value="ECO:0007669"/>
    <property type="project" value="InterPro"/>
</dbReference>
<evidence type="ECO:0000313" key="7">
    <source>
        <dbReference type="Proteomes" id="UP000800094"/>
    </source>
</evidence>
<evidence type="ECO:0000256" key="2">
    <source>
        <dbReference type="ARBA" id="ARBA00008048"/>
    </source>
</evidence>
<dbReference type="OrthoDB" id="5326237at2759"/>
<dbReference type="Pfam" id="PF11571">
    <property type="entry name" value="Med27"/>
    <property type="match status" value="1"/>
</dbReference>
<dbReference type="RefSeq" id="XP_033676605.1">
    <property type="nucleotide sequence ID" value="XM_033820308.1"/>
</dbReference>
<gene>
    <name evidence="6" type="ORF">BU26DRAFT_174172</name>
</gene>
<dbReference type="GeneID" id="54573638"/>
<dbReference type="InterPro" id="IPR021627">
    <property type="entry name" value="Mediator_Med27"/>
</dbReference>
<evidence type="ECO:0000313" key="6">
    <source>
        <dbReference type="EMBL" id="KAF2241601.1"/>
    </source>
</evidence>
<name>A0A6A6HUB3_9PLEO</name>
<evidence type="ECO:0000256" key="5">
    <source>
        <dbReference type="ARBA" id="ARBA00023242"/>
    </source>
</evidence>
<evidence type="ECO:0000256" key="3">
    <source>
        <dbReference type="ARBA" id="ARBA00023015"/>
    </source>
</evidence>
<dbReference type="AlphaFoldDB" id="A0A6A6HUB3"/>
<accession>A0A6A6HUB3</accession>
<keyword evidence="5" id="KW-0539">Nucleus</keyword>